<protein>
    <recommendedName>
        <fullName evidence="7">TLC domain-containing protein</fullName>
    </recommendedName>
</protein>
<dbReference type="SMART" id="SM00724">
    <property type="entry name" value="TLC"/>
    <property type="match status" value="1"/>
</dbReference>
<dbReference type="EMBL" id="JBCNJP010000015">
    <property type="protein sequence ID" value="KAK9066852.1"/>
    <property type="molecule type" value="Genomic_DNA"/>
</dbReference>
<dbReference type="InterPro" id="IPR050846">
    <property type="entry name" value="TLCD"/>
</dbReference>
<keyword evidence="3 6" id="KW-1133">Transmembrane helix</keyword>
<dbReference type="Proteomes" id="UP001408789">
    <property type="component" value="Unassembled WGS sequence"/>
</dbReference>
<feature type="transmembrane region" description="Helical" evidence="6">
    <location>
        <begin position="43"/>
        <end position="60"/>
    </location>
</feature>
<dbReference type="GO" id="GO:0005886">
    <property type="term" value="C:plasma membrane"/>
    <property type="evidence" value="ECO:0007669"/>
    <property type="project" value="TreeGrafter"/>
</dbReference>
<feature type="transmembrane region" description="Helical" evidence="6">
    <location>
        <begin position="69"/>
        <end position="92"/>
    </location>
</feature>
<comment type="subcellular location">
    <subcellularLocation>
        <location evidence="1">Membrane</location>
        <topology evidence="1">Multi-pass membrane protein</topology>
    </subcellularLocation>
</comment>
<name>A0AAP0H044_9ASTR</name>
<dbReference type="PANTHER" id="PTHR13439:SF4">
    <property type="entry name" value="TLC DOMAIN-CONTAINING PROTEIN"/>
    <property type="match status" value="1"/>
</dbReference>
<dbReference type="GO" id="GO:0055091">
    <property type="term" value="P:phospholipid homeostasis"/>
    <property type="evidence" value="ECO:0007669"/>
    <property type="project" value="TreeGrafter"/>
</dbReference>
<evidence type="ECO:0000313" key="9">
    <source>
        <dbReference type="Proteomes" id="UP001408789"/>
    </source>
</evidence>
<feature type="transmembrane region" description="Helical" evidence="6">
    <location>
        <begin position="208"/>
        <end position="231"/>
    </location>
</feature>
<feature type="transmembrane region" description="Helical" evidence="6">
    <location>
        <begin position="243"/>
        <end position="265"/>
    </location>
</feature>
<evidence type="ECO:0000256" key="4">
    <source>
        <dbReference type="ARBA" id="ARBA00023136"/>
    </source>
</evidence>
<evidence type="ECO:0000256" key="3">
    <source>
        <dbReference type="ARBA" id="ARBA00022989"/>
    </source>
</evidence>
<organism evidence="8 9">
    <name type="scientific">Deinandra increscens subsp. villosa</name>
    <dbReference type="NCBI Taxonomy" id="3103831"/>
    <lineage>
        <taxon>Eukaryota</taxon>
        <taxon>Viridiplantae</taxon>
        <taxon>Streptophyta</taxon>
        <taxon>Embryophyta</taxon>
        <taxon>Tracheophyta</taxon>
        <taxon>Spermatophyta</taxon>
        <taxon>Magnoliopsida</taxon>
        <taxon>eudicotyledons</taxon>
        <taxon>Gunneridae</taxon>
        <taxon>Pentapetalae</taxon>
        <taxon>asterids</taxon>
        <taxon>campanulids</taxon>
        <taxon>Asterales</taxon>
        <taxon>Asteraceae</taxon>
        <taxon>Asteroideae</taxon>
        <taxon>Heliantheae alliance</taxon>
        <taxon>Madieae</taxon>
        <taxon>Madiinae</taxon>
        <taxon>Deinandra</taxon>
    </lineage>
</organism>
<dbReference type="GO" id="GO:0007009">
    <property type="term" value="P:plasma membrane organization"/>
    <property type="evidence" value="ECO:0007669"/>
    <property type="project" value="TreeGrafter"/>
</dbReference>
<evidence type="ECO:0000256" key="5">
    <source>
        <dbReference type="PROSITE-ProRule" id="PRU00205"/>
    </source>
</evidence>
<sequence>MATDHRRAQKKNATGALFFFTATLIMWAVSVFFEILFNNRTELLPLVFGFFLYQFSNWVCRNFISRDPLLVNTCVSLLHSSLTSASVVFILVKQLASNGVSELLEHSQLVNATWPWAYSALCVSCGYFAYDQLDMLLYGLYSGWIPSILLHHFILLGCFTLALYRNVTINYLILTLICELHSIFLHVRKVRRMAGIRDGKSKLVKFEWCLNIGTFLLARLLSHVLITVKLVKDASKFEKGVELPLALFGMAGMNLLNVFLGIDLFNAFKKEINRHNNHES</sequence>
<dbReference type="AlphaFoldDB" id="A0AAP0H044"/>
<evidence type="ECO:0000256" key="2">
    <source>
        <dbReference type="ARBA" id="ARBA00022692"/>
    </source>
</evidence>
<feature type="transmembrane region" description="Helical" evidence="6">
    <location>
        <begin position="137"/>
        <end position="163"/>
    </location>
</feature>
<accession>A0AAP0H044</accession>
<keyword evidence="4 5" id="KW-0472">Membrane</keyword>
<feature type="domain" description="TLC" evidence="7">
    <location>
        <begin position="65"/>
        <end position="273"/>
    </location>
</feature>
<proteinExistence type="predicted"/>
<reference evidence="8 9" key="1">
    <citation type="submission" date="2024-04" db="EMBL/GenBank/DDBJ databases">
        <title>The reference genome of an endangered Asteraceae, Deinandra increscens subsp. villosa, native to the Central Coast of California.</title>
        <authorList>
            <person name="Guilliams M."/>
            <person name="Hasenstab-Lehman K."/>
            <person name="Meyer R."/>
            <person name="Mcevoy S."/>
        </authorList>
    </citation>
    <scope>NUCLEOTIDE SEQUENCE [LARGE SCALE GENOMIC DNA]</scope>
    <source>
        <tissue evidence="8">Leaf</tissue>
    </source>
</reference>
<dbReference type="Pfam" id="PF03798">
    <property type="entry name" value="TRAM_LAG1_CLN8"/>
    <property type="match status" value="1"/>
</dbReference>
<dbReference type="PROSITE" id="PS50922">
    <property type="entry name" value="TLC"/>
    <property type="match status" value="1"/>
</dbReference>
<evidence type="ECO:0000313" key="8">
    <source>
        <dbReference type="EMBL" id="KAK9066852.1"/>
    </source>
</evidence>
<dbReference type="GO" id="GO:0097035">
    <property type="term" value="P:regulation of membrane lipid distribution"/>
    <property type="evidence" value="ECO:0007669"/>
    <property type="project" value="TreeGrafter"/>
</dbReference>
<feature type="transmembrane region" description="Helical" evidence="6">
    <location>
        <begin position="169"/>
        <end position="187"/>
    </location>
</feature>
<dbReference type="PANTHER" id="PTHR13439">
    <property type="entry name" value="CT120 PROTEIN"/>
    <property type="match status" value="1"/>
</dbReference>
<dbReference type="GO" id="GO:0071709">
    <property type="term" value="P:membrane assembly"/>
    <property type="evidence" value="ECO:0007669"/>
    <property type="project" value="TreeGrafter"/>
</dbReference>
<dbReference type="InterPro" id="IPR006634">
    <property type="entry name" value="TLC-dom"/>
</dbReference>
<comment type="caution">
    <text evidence="8">The sequence shown here is derived from an EMBL/GenBank/DDBJ whole genome shotgun (WGS) entry which is preliminary data.</text>
</comment>
<feature type="transmembrane region" description="Helical" evidence="6">
    <location>
        <begin position="12"/>
        <end position="37"/>
    </location>
</feature>
<evidence type="ECO:0000259" key="7">
    <source>
        <dbReference type="PROSITE" id="PS50922"/>
    </source>
</evidence>
<gene>
    <name evidence="8" type="ORF">SSX86_014175</name>
</gene>
<feature type="transmembrane region" description="Helical" evidence="6">
    <location>
        <begin position="112"/>
        <end position="130"/>
    </location>
</feature>
<keyword evidence="9" id="KW-1185">Reference proteome</keyword>
<keyword evidence="2 5" id="KW-0812">Transmembrane</keyword>
<evidence type="ECO:0000256" key="6">
    <source>
        <dbReference type="SAM" id="Phobius"/>
    </source>
</evidence>
<evidence type="ECO:0000256" key="1">
    <source>
        <dbReference type="ARBA" id="ARBA00004141"/>
    </source>
</evidence>